<dbReference type="Proteomes" id="UP000563151">
    <property type="component" value="Unassembled WGS sequence"/>
</dbReference>
<evidence type="ECO:0000256" key="1">
    <source>
        <dbReference type="SAM" id="MobiDB-lite"/>
    </source>
</evidence>
<accession>A0A923EBP0</accession>
<dbReference type="SUPFAM" id="SSF52266">
    <property type="entry name" value="SGNH hydrolase"/>
    <property type="match status" value="1"/>
</dbReference>
<dbReference type="RefSeq" id="WP_051593328.1">
    <property type="nucleotide sequence ID" value="NZ_JAAZWO010000009.1"/>
</dbReference>
<protein>
    <submittedName>
        <fullName evidence="3">Acetylhydrolase</fullName>
    </submittedName>
</protein>
<reference evidence="3 4" key="1">
    <citation type="submission" date="2020-04" db="EMBL/GenBank/DDBJ databases">
        <title>Genomic insights into acetone-butanol-ethanol (ABE) fermentation by sequencing solventogenic clostridia strains.</title>
        <authorList>
            <person name="Brown S."/>
        </authorList>
    </citation>
    <scope>NUCLEOTIDE SEQUENCE [LARGE SCALE GENOMIC DNA]</scope>
    <source>
        <strain evidence="3 4">DJ011</strain>
    </source>
</reference>
<comment type="caution">
    <text evidence="3">The sequence shown here is derived from an EMBL/GenBank/DDBJ whole genome shotgun (WGS) entry which is preliminary data.</text>
</comment>
<feature type="region of interest" description="Disordered" evidence="1">
    <location>
        <begin position="51"/>
        <end position="87"/>
    </location>
</feature>
<proteinExistence type="predicted"/>
<name>A0A923EBP0_CLOTT</name>
<keyword evidence="4" id="KW-1185">Reference proteome</keyword>
<organism evidence="3 4">
    <name type="scientific">Clostridium tetanomorphum</name>
    <dbReference type="NCBI Taxonomy" id="1553"/>
    <lineage>
        <taxon>Bacteria</taxon>
        <taxon>Bacillati</taxon>
        <taxon>Bacillota</taxon>
        <taxon>Clostridia</taxon>
        <taxon>Eubacteriales</taxon>
        <taxon>Clostridiaceae</taxon>
        <taxon>Clostridium</taxon>
    </lineage>
</organism>
<dbReference type="AlphaFoldDB" id="A0A923EBP0"/>
<feature type="domain" description="SGNH hydrolase-type esterase" evidence="2">
    <location>
        <begin position="104"/>
        <end position="253"/>
    </location>
</feature>
<feature type="compositionally biased region" description="Low complexity" evidence="1">
    <location>
        <begin position="77"/>
        <end position="87"/>
    </location>
</feature>
<dbReference type="InterPro" id="IPR036514">
    <property type="entry name" value="SGNH_hydro_sf"/>
</dbReference>
<dbReference type="Pfam" id="PF13472">
    <property type="entry name" value="Lipase_GDSL_2"/>
    <property type="match status" value="1"/>
</dbReference>
<evidence type="ECO:0000259" key="2">
    <source>
        <dbReference type="Pfam" id="PF13472"/>
    </source>
</evidence>
<dbReference type="Gene3D" id="3.40.50.1110">
    <property type="entry name" value="SGNH hydrolase"/>
    <property type="match status" value="1"/>
</dbReference>
<dbReference type="EMBL" id="JAAZWO010000009">
    <property type="protein sequence ID" value="MBC2397994.1"/>
    <property type="molecule type" value="Genomic_DNA"/>
</dbReference>
<feature type="compositionally biased region" description="Polar residues" evidence="1">
    <location>
        <begin position="57"/>
        <end position="68"/>
    </location>
</feature>
<gene>
    <name evidence="3" type="ORF">HGG79_09425</name>
</gene>
<sequence>MKRRKKNSKKKFALSLTILILFAFGIGIPLRKSIISKSNLNKSSTAYASSRYKADNIKNNPSQNTIDPNKNTKEKNNGTSSSTSTNVVNNSNISNKDFFSKAVFLGDSITEGMSFYEVLDQSHVVAKKGLTVFKAEKYINDITNLAPKNIFILLGNNDLFEETLTSKQFINEYNKLVGTLKTTLPNSKIYILSILPVTAKAEKENPFLANTRINEFNDTLKNMSKEQNLTYINVASVLNNSEKLYEPDGIHFKYDFYNLLLTYLKNYILNNKN</sequence>
<dbReference type="InterPro" id="IPR013830">
    <property type="entry name" value="SGNH_hydro"/>
</dbReference>
<evidence type="ECO:0000313" key="3">
    <source>
        <dbReference type="EMBL" id="MBC2397994.1"/>
    </source>
</evidence>
<evidence type="ECO:0000313" key="4">
    <source>
        <dbReference type="Proteomes" id="UP000563151"/>
    </source>
</evidence>